<dbReference type="HOGENOM" id="CLU_137765_0_0_9"/>
<dbReference type="EMBL" id="ADLN01000075">
    <property type="protein sequence ID" value="EHI59179.1"/>
    <property type="molecule type" value="Genomic_DNA"/>
</dbReference>
<evidence type="ECO:0008006" key="3">
    <source>
        <dbReference type="Google" id="ProtNLM"/>
    </source>
</evidence>
<evidence type="ECO:0000313" key="1">
    <source>
        <dbReference type="EMBL" id="EHI59179.1"/>
    </source>
</evidence>
<sequence>MLISDNAEYNAIWNKVYDKLNFKPSCEYRGHSLGGTLPFEIASSYSIYAIENMNEGQIDQMDDLIRKCLICCTSDDRKWYALDWHHSAFVFSPYNIQEQQDTWVDGERYSGGGYNAFFPSFYPDGDYYFFIDEKFENGYLGHPWRQEVWVFGSVVQNEIKKICIELGWKPIK</sequence>
<comment type="caution">
    <text evidence="1">The sequence shown here is derived from an EMBL/GenBank/DDBJ whole genome shotgun (WGS) entry which is preliminary data.</text>
</comment>
<proteinExistence type="predicted"/>
<dbReference type="RefSeq" id="WP_006780864.1">
    <property type="nucleotide sequence ID" value="NZ_CP040506.1"/>
</dbReference>
<accession>G5IHA8</accession>
<reference evidence="1 2" key="1">
    <citation type="submission" date="2011-08" db="EMBL/GenBank/DDBJ databases">
        <title>The Genome Sequence of Clostridium hathewayi WAL-18680.</title>
        <authorList>
            <consortium name="The Broad Institute Genome Sequencing Platform"/>
            <person name="Earl A."/>
            <person name="Ward D."/>
            <person name="Feldgarden M."/>
            <person name="Gevers D."/>
            <person name="Finegold S.M."/>
            <person name="Summanen P.H."/>
            <person name="Molitoris D.R."/>
            <person name="Song M."/>
            <person name="Daigneault M."/>
            <person name="Allen-Vercoe E."/>
            <person name="Young S.K."/>
            <person name="Zeng Q."/>
            <person name="Gargeya S."/>
            <person name="Fitzgerald M."/>
            <person name="Haas B."/>
            <person name="Abouelleil A."/>
            <person name="Alvarado L."/>
            <person name="Arachchi H.M."/>
            <person name="Berlin A."/>
            <person name="Brown A."/>
            <person name="Chapman S.B."/>
            <person name="Chen Z."/>
            <person name="Dunbar C."/>
            <person name="Freedman E."/>
            <person name="Gearin G."/>
            <person name="Gellesch M."/>
            <person name="Goldberg J."/>
            <person name="Griggs A."/>
            <person name="Gujja S."/>
            <person name="Heiman D."/>
            <person name="Howarth C."/>
            <person name="Larson L."/>
            <person name="Lui A."/>
            <person name="MacDonald P.J.P."/>
            <person name="Montmayeur A."/>
            <person name="Murphy C."/>
            <person name="Neiman D."/>
            <person name="Pearson M."/>
            <person name="Priest M."/>
            <person name="Roberts A."/>
            <person name="Saif S."/>
            <person name="Shea T."/>
            <person name="Shenoy N."/>
            <person name="Sisk P."/>
            <person name="Stolte C."/>
            <person name="Sykes S."/>
            <person name="Wortman J."/>
            <person name="Nusbaum C."/>
            <person name="Birren B."/>
        </authorList>
    </citation>
    <scope>NUCLEOTIDE SEQUENCE [LARGE SCALE GENOMIC DNA]</scope>
    <source>
        <strain evidence="1 2">WAL-18680</strain>
    </source>
</reference>
<dbReference type="Proteomes" id="UP000005384">
    <property type="component" value="Unassembled WGS sequence"/>
</dbReference>
<evidence type="ECO:0000313" key="2">
    <source>
        <dbReference type="Proteomes" id="UP000005384"/>
    </source>
</evidence>
<dbReference type="Pfam" id="PF10898">
    <property type="entry name" value="DUF2716"/>
    <property type="match status" value="1"/>
</dbReference>
<protein>
    <recommendedName>
        <fullName evidence="3">DUF2716 domain-containing protein</fullName>
    </recommendedName>
</protein>
<dbReference type="InterPro" id="IPR020323">
    <property type="entry name" value="DUF2716"/>
</dbReference>
<name>G5IHA8_9FIRM</name>
<gene>
    <name evidence="1" type="ORF">HMPREF9473_02886</name>
</gene>
<dbReference type="OrthoDB" id="80999at2"/>
<dbReference type="AlphaFoldDB" id="G5IHA8"/>
<organism evidence="1 2">
    <name type="scientific">Hungatella hathewayi WAL-18680</name>
    <dbReference type="NCBI Taxonomy" id="742737"/>
    <lineage>
        <taxon>Bacteria</taxon>
        <taxon>Bacillati</taxon>
        <taxon>Bacillota</taxon>
        <taxon>Clostridia</taxon>
        <taxon>Lachnospirales</taxon>
        <taxon>Lachnospiraceae</taxon>
        <taxon>Hungatella</taxon>
    </lineage>
</organism>
<keyword evidence="2" id="KW-1185">Reference proteome</keyword>